<proteinExistence type="predicted"/>
<dbReference type="EMBL" id="BNAS01000002">
    <property type="protein sequence ID" value="GHH69337.1"/>
    <property type="molecule type" value="Genomic_DNA"/>
</dbReference>
<protein>
    <submittedName>
        <fullName evidence="1">Uncharacterized protein</fullName>
    </submittedName>
</protein>
<organism evidence="1 2">
    <name type="scientific">Promicromonospora soli</name>
    <dbReference type="NCBI Taxonomy" id="2035533"/>
    <lineage>
        <taxon>Bacteria</taxon>
        <taxon>Bacillati</taxon>
        <taxon>Actinomycetota</taxon>
        <taxon>Actinomycetes</taxon>
        <taxon>Micrococcales</taxon>
        <taxon>Promicromonosporaceae</taxon>
        <taxon>Promicromonospora</taxon>
    </lineage>
</organism>
<dbReference type="InterPro" id="IPR009091">
    <property type="entry name" value="RCC1/BLIP-II"/>
</dbReference>
<evidence type="ECO:0000313" key="1">
    <source>
        <dbReference type="EMBL" id="GHH69337.1"/>
    </source>
</evidence>
<keyword evidence="2" id="KW-1185">Reference proteome</keyword>
<dbReference type="AlphaFoldDB" id="A0A919FN21"/>
<comment type="caution">
    <text evidence="1">The sequence shown here is derived from an EMBL/GenBank/DDBJ whole genome shotgun (WGS) entry which is preliminary data.</text>
</comment>
<gene>
    <name evidence="1" type="ORF">GCM10017772_14140</name>
</gene>
<accession>A0A919FN21</accession>
<reference evidence="1" key="2">
    <citation type="submission" date="2020-09" db="EMBL/GenBank/DDBJ databases">
        <authorList>
            <person name="Sun Q."/>
            <person name="Zhou Y."/>
        </authorList>
    </citation>
    <scope>NUCLEOTIDE SEQUENCE</scope>
    <source>
        <strain evidence="1">CGMCC 4.7398</strain>
    </source>
</reference>
<reference evidence="1" key="1">
    <citation type="journal article" date="2014" name="Int. J. Syst. Evol. Microbiol.">
        <title>Complete genome sequence of Corynebacterium casei LMG S-19264T (=DSM 44701T), isolated from a smear-ripened cheese.</title>
        <authorList>
            <consortium name="US DOE Joint Genome Institute (JGI-PGF)"/>
            <person name="Walter F."/>
            <person name="Albersmeier A."/>
            <person name="Kalinowski J."/>
            <person name="Ruckert C."/>
        </authorList>
    </citation>
    <scope>NUCLEOTIDE SEQUENCE</scope>
    <source>
        <strain evidence="1">CGMCC 4.7398</strain>
    </source>
</reference>
<dbReference type="Gene3D" id="2.60.40.2700">
    <property type="match status" value="2"/>
</dbReference>
<dbReference type="Gene3D" id="2.130.10.30">
    <property type="entry name" value="Regulator of chromosome condensation 1/beta-lactamase-inhibitor protein II"/>
    <property type="match status" value="1"/>
</dbReference>
<sequence length="740" mass="77734">MFPSTAIAQDVSPSEPADTQAMENTYIDSFVQEGTPAPVGGRLIQLDPFSIEGPSYSMTKGGGYPFSGEMSVEDGVLDTAFVSFSRIAAVYRSDGSIEQFDDGGNWMPDVPAESDVLSMAGSSSFGSAFVVTGDGDLTTAYWEWQQILPEDPQDLGYSAVAAGDGLVYALRGNGEVVGFAKPVDRPRLKCLDHWVPAGGTRYTAISAAGGSWMALRSDGAVVTCGYAEGPDPYVGEVHAAPSGSTYVGVDAGRVYGLAASTTGAVMSFGSTSLVPPQPPDGSSVVGLSAGARTGAYILSDGSLTTWGKPLTMPDLPVGTDRFIAVSEDSWGSTYAIWAHEVLDLSIDVTVPESVRIGQPVNARVEVALDGVYRPNGKLCLVDYSESTDALCAFVVSDGVGTIRIETDESIASSIQGPGTRKFGFGFISPVGRFTYTTATFEVLPPAATQLTASVPANYAPGTEVTASFIVNVEDETVPAGEVLLRAVIGEDDDDLGYTDDDVNLGYVSVESTDPVVVDIDSNALPDGQYAIKAKYIPESRFYGWYAPTAPAQWRGTLTVGTNFVASRSPSISGTVQVGKTLTANRWTWAPTPTTVKYQWRLDGNAVSGATSKTWTVPASARGKRVTVAITGSKVGYATKTLVSPATEAVRAGVFVAPRPTITGTASVGSTLRVVRGTWSPQPTTVRYQWKVGGVAVRGATDYLFRVPASARGKRIVVTVTGLRAGYTTKTVTAEPTSVIR</sequence>
<dbReference type="Proteomes" id="UP000627369">
    <property type="component" value="Unassembled WGS sequence"/>
</dbReference>
<name>A0A919FN21_9MICO</name>
<evidence type="ECO:0000313" key="2">
    <source>
        <dbReference type="Proteomes" id="UP000627369"/>
    </source>
</evidence>
<dbReference type="SUPFAM" id="SSF50985">
    <property type="entry name" value="RCC1/BLIP-II"/>
    <property type="match status" value="1"/>
</dbReference>